<dbReference type="KEGG" id="vg:3416544"/>
<name>G9JMG6_9GAMA</name>
<dbReference type="EMBL" id="JN885136">
    <property type="protein sequence ID" value="AEW87683.1"/>
    <property type="molecule type" value="Genomic_DNA"/>
</dbReference>
<reference evidence="4 5" key="1">
    <citation type="journal article" date="2013" name="J. Virol.">
        <title>Genomic characterization of Japanese macaque rhadinovirus, a novel herpesvirus isolated from a nonhuman primate with a spontaneous inflammatory demyelinating disease.</title>
        <authorList>
            <person name="Estep R.D."/>
            <person name="Hansen S.G."/>
            <person name="Rogers K.S."/>
            <person name="Axthelm M.K."/>
            <person name="Wong S.W."/>
        </authorList>
    </citation>
    <scope>NUCLEOTIDE SEQUENCE [LARGE SCALE GENOMIC DNA]</scope>
    <source>
        <strain evidence="3">12E2</strain>
        <strain evidence="2">3A1</strain>
    </source>
</reference>
<dbReference type="EMBL" id="JN885137">
    <property type="protein sequence ID" value="AEW87853.1"/>
    <property type="molecule type" value="Genomic_DNA"/>
</dbReference>
<organism evidence="2 5">
    <name type="scientific">Macaca fuscata rhadinovirus</name>
    <dbReference type="NCBI Taxonomy" id="272551"/>
    <lineage>
        <taxon>Viruses</taxon>
        <taxon>Duplodnaviria</taxon>
        <taxon>Heunggongvirae</taxon>
        <taxon>Peploviricota</taxon>
        <taxon>Herviviricetes</taxon>
        <taxon>Herpesvirales</taxon>
        <taxon>Orthoherpesviridae</taxon>
        <taxon>Gammaherpesvirinae</taxon>
        <taxon>Rhadinovirus</taxon>
        <taxon>Rhadinovirus macacinegamma11</taxon>
        <taxon>macacine gammaherpesvirus 11</taxon>
    </lineage>
</organism>
<gene>
    <name evidence="2" type="ORF">JM159</name>
</gene>
<evidence type="ECO:0000313" key="2">
    <source>
        <dbReference type="EMBL" id="AEW87683.1"/>
    </source>
</evidence>
<protein>
    <submittedName>
        <fullName evidence="2">JM159</fullName>
    </submittedName>
</protein>
<dbReference type="GeneID" id="3416544"/>
<proteinExistence type="predicted"/>
<accession>G9JMG6</accession>
<dbReference type="RefSeq" id="YP_238462.1">
    <property type="nucleotide sequence ID" value="NC_007016.1"/>
</dbReference>
<evidence type="ECO:0000256" key="1">
    <source>
        <dbReference type="SAM" id="MobiDB-lite"/>
    </source>
</evidence>
<dbReference type="Proteomes" id="UP000124292">
    <property type="component" value="Genome"/>
</dbReference>
<dbReference type="Proteomes" id="UP000133219">
    <property type="component" value="Segment"/>
</dbReference>
<evidence type="ECO:0000313" key="5">
    <source>
        <dbReference type="Proteomes" id="UP000133219"/>
    </source>
</evidence>
<evidence type="ECO:0000313" key="4">
    <source>
        <dbReference type="Proteomes" id="UP000124292"/>
    </source>
</evidence>
<evidence type="ECO:0000313" key="3">
    <source>
        <dbReference type="EMBL" id="AEW87853.1"/>
    </source>
</evidence>
<feature type="region of interest" description="Disordered" evidence="1">
    <location>
        <begin position="70"/>
        <end position="90"/>
    </location>
</feature>
<sequence length="165" mass="17692">MSDQARGVSEVFGIHRRYVAATHDQGCSVGSGKHFGFAAQLGWHAGPVNRRCGTGLGPTDKLRRVNWGVKRDGHGQGDVNRQAGGSRQLSHSKRVKDTQVAPLVLHSGIKKLQGCSGQLVFGDVNPTGERGLNHRARFGTICGHVNGARRFLFLPGNDKNVVGCC</sequence>